<dbReference type="OrthoDB" id="787137at2759"/>
<sequence>MTRNTPTSKSTPSRALRSRQATPNNSNTLAESTPTRKSKPPRTSRTAKTTSSKKLKTNDTPDTNHMATPTKGRQALEPIYWGGQLTKPQADTTKYTPSETDRELFREAATLAQHRMPQPTANYQMRDEAVSGSSTPTAVSNSRGHGMADLPQIKKIVLGHYEINTWYIAPYPEEYSCYACIFICEFCLKYIKSAYVAHRHRLKCPLKHPPGDEIYRDGNISIFEVDGRKNKIYCQNLCLLAKMFLDHKTLYYDVEPFLFYILTEVDHEGCHFVGYFSKEKNSAKDYNLSCIMVLPTYQRKGYGHFLTDFSYLLSRKESKLGSPEKPLSDLGLLSYRKYWKTAIFLQLARTSDNVSIADIAHSTGMTFDDVVTTLDEEGIIHTVTTSDGKVEYQLQFDRSDIREYLDRIEAKGQPMAIPDKLRWTPFVMKRAGTTLHNLTLEWDGLTQPNGTQESDPPDDGPSDANTTSPEESGDQGKNEDADVDITTVDGLDTSIPSETHKD</sequence>
<evidence type="ECO:0000256" key="5">
    <source>
        <dbReference type="ARBA" id="ARBA00022723"/>
    </source>
</evidence>
<dbReference type="InterPro" id="IPR050603">
    <property type="entry name" value="MYST_HAT"/>
</dbReference>
<keyword evidence="7" id="KW-0862">Zinc</keyword>
<comment type="catalytic activity">
    <reaction evidence="12">
        <text>L-lysyl-[protein] + acetyl-CoA = N(6)-acetyl-L-lysyl-[protein] + CoA + H(+)</text>
        <dbReference type="Rhea" id="RHEA:45948"/>
        <dbReference type="Rhea" id="RHEA-COMP:9752"/>
        <dbReference type="Rhea" id="RHEA-COMP:10731"/>
        <dbReference type="ChEBI" id="CHEBI:15378"/>
        <dbReference type="ChEBI" id="CHEBI:29969"/>
        <dbReference type="ChEBI" id="CHEBI:57287"/>
        <dbReference type="ChEBI" id="CHEBI:57288"/>
        <dbReference type="ChEBI" id="CHEBI:61930"/>
        <dbReference type="EC" id="2.3.1.48"/>
    </reaction>
</comment>
<evidence type="ECO:0000256" key="11">
    <source>
        <dbReference type="PIRSR" id="PIRSR602717-51"/>
    </source>
</evidence>
<dbReference type="GO" id="GO:0005634">
    <property type="term" value="C:nucleus"/>
    <property type="evidence" value="ECO:0007669"/>
    <property type="project" value="UniProtKB-SubCell"/>
</dbReference>
<evidence type="ECO:0000256" key="6">
    <source>
        <dbReference type="ARBA" id="ARBA00022771"/>
    </source>
</evidence>
<dbReference type="Gene3D" id="1.10.10.10">
    <property type="entry name" value="Winged helix-like DNA-binding domain superfamily/Winged helix DNA-binding domain"/>
    <property type="match status" value="1"/>
</dbReference>
<dbReference type="Pfam" id="PF01853">
    <property type="entry name" value="MOZ_SAS"/>
    <property type="match status" value="1"/>
</dbReference>
<dbReference type="Gene3D" id="3.40.630.30">
    <property type="match status" value="1"/>
</dbReference>
<dbReference type="GO" id="GO:1990467">
    <property type="term" value="C:NuA3a histone acetyltransferase complex"/>
    <property type="evidence" value="ECO:0007669"/>
    <property type="project" value="TreeGrafter"/>
</dbReference>
<evidence type="ECO:0000256" key="9">
    <source>
        <dbReference type="ARBA" id="ARBA00022990"/>
    </source>
</evidence>
<dbReference type="PANTHER" id="PTHR10615">
    <property type="entry name" value="HISTONE ACETYLTRANSFERASE"/>
    <property type="match status" value="1"/>
</dbReference>
<comment type="subcellular location">
    <subcellularLocation>
        <location evidence="1 12">Nucleus</location>
    </subcellularLocation>
</comment>
<dbReference type="AlphaFoldDB" id="A0A9W8AP85"/>
<feature type="region of interest" description="Disordered" evidence="13">
    <location>
        <begin position="1"/>
        <end position="76"/>
    </location>
</feature>
<comment type="caution">
    <text evidence="15">The sequence shown here is derived from an EMBL/GenBank/DDBJ whole genome shotgun (WGS) entry which is preliminary data.</text>
</comment>
<dbReference type="Proteomes" id="UP001150925">
    <property type="component" value="Unassembled WGS sequence"/>
</dbReference>
<keyword evidence="4 15" id="KW-0808">Transferase</keyword>
<feature type="compositionally biased region" description="Low complexity" evidence="13">
    <location>
        <begin position="43"/>
        <end position="52"/>
    </location>
</feature>
<comment type="similarity">
    <text evidence="2 12">Belongs to the MYST (SAS/MOZ) family.</text>
</comment>
<dbReference type="FunFam" id="3.30.60.60:FF:000001">
    <property type="entry name" value="Histone acetyltransferase"/>
    <property type="match status" value="1"/>
</dbReference>
<dbReference type="InterPro" id="IPR002717">
    <property type="entry name" value="HAT_MYST-type"/>
</dbReference>
<keyword evidence="6" id="KW-0863">Zinc-finger</keyword>
<evidence type="ECO:0000256" key="2">
    <source>
        <dbReference type="ARBA" id="ARBA00010107"/>
    </source>
</evidence>
<dbReference type="InterPro" id="IPR040706">
    <property type="entry name" value="Zf-MYST"/>
</dbReference>
<gene>
    <name evidence="15" type="primary">SAS3</name>
    <name evidence="15" type="ORF">IWQ62_002788</name>
</gene>
<organism evidence="15 16">
    <name type="scientific">Dispira parvispora</name>
    <dbReference type="NCBI Taxonomy" id="1520584"/>
    <lineage>
        <taxon>Eukaryota</taxon>
        <taxon>Fungi</taxon>
        <taxon>Fungi incertae sedis</taxon>
        <taxon>Zoopagomycota</taxon>
        <taxon>Kickxellomycotina</taxon>
        <taxon>Dimargaritomycetes</taxon>
        <taxon>Dimargaritales</taxon>
        <taxon>Dimargaritaceae</taxon>
        <taxon>Dispira</taxon>
    </lineage>
</organism>
<protein>
    <recommendedName>
        <fullName evidence="3 12">Histone acetyltransferase</fullName>
        <ecNumber evidence="3 12">2.3.1.48</ecNumber>
    </recommendedName>
</protein>
<keyword evidence="16" id="KW-1185">Reference proteome</keyword>
<evidence type="ECO:0000259" key="14">
    <source>
        <dbReference type="PROSITE" id="PS51726"/>
    </source>
</evidence>
<dbReference type="GO" id="GO:0008270">
    <property type="term" value="F:zinc ion binding"/>
    <property type="evidence" value="ECO:0007669"/>
    <property type="project" value="UniProtKB-KW"/>
</dbReference>
<dbReference type="Pfam" id="PF17772">
    <property type="entry name" value="zf-MYST"/>
    <property type="match status" value="1"/>
</dbReference>
<evidence type="ECO:0000256" key="12">
    <source>
        <dbReference type="RuleBase" id="RU361211"/>
    </source>
</evidence>
<evidence type="ECO:0000313" key="16">
    <source>
        <dbReference type="Proteomes" id="UP001150925"/>
    </source>
</evidence>
<proteinExistence type="inferred from homology"/>
<feature type="compositionally biased region" description="Polar residues" evidence="13">
    <location>
        <begin position="58"/>
        <end position="67"/>
    </location>
</feature>
<dbReference type="GO" id="GO:0003712">
    <property type="term" value="F:transcription coregulator activity"/>
    <property type="evidence" value="ECO:0007669"/>
    <property type="project" value="TreeGrafter"/>
</dbReference>
<dbReference type="GO" id="GO:0006357">
    <property type="term" value="P:regulation of transcription by RNA polymerase II"/>
    <property type="evidence" value="ECO:0007669"/>
    <property type="project" value="TreeGrafter"/>
</dbReference>
<dbReference type="InterPro" id="IPR016181">
    <property type="entry name" value="Acyl_CoA_acyltransferase"/>
</dbReference>
<accession>A0A9W8AP85</accession>
<dbReference type="GO" id="GO:0031507">
    <property type="term" value="P:heterochromatin formation"/>
    <property type="evidence" value="ECO:0007669"/>
    <property type="project" value="UniProtKB-ARBA"/>
</dbReference>
<dbReference type="PROSITE" id="PS51726">
    <property type="entry name" value="MYST_HAT"/>
    <property type="match status" value="1"/>
</dbReference>
<feature type="region of interest" description="Disordered" evidence="13">
    <location>
        <begin position="443"/>
        <end position="502"/>
    </location>
</feature>
<feature type="active site" description="Proton donor/acceptor" evidence="11">
    <location>
        <position position="324"/>
    </location>
</feature>
<dbReference type="EC" id="2.3.1.48" evidence="3 12"/>
<evidence type="ECO:0000256" key="13">
    <source>
        <dbReference type="SAM" id="MobiDB-lite"/>
    </source>
</evidence>
<dbReference type="Gene3D" id="3.30.60.60">
    <property type="entry name" value="N-acetyl transferase-like"/>
    <property type="match status" value="1"/>
</dbReference>
<name>A0A9W8AP85_9FUNG</name>
<feature type="domain" description="MYST-type HAT" evidence="14">
    <location>
        <begin position="148"/>
        <end position="425"/>
    </location>
</feature>
<feature type="compositionally biased region" description="Polar residues" evidence="13">
    <location>
        <begin position="1"/>
        <end position="35"/>
    </location>
</feature>
<dbReference type="FunFam" id="3.40.630.30:FF:000001">
    <property type="entry name" value="Histone acetyltransferase"/>
    <property type="match status" value="1"/>
</dbReference>
<evidence type="ECO:0000256" key="3">
    <source>
        <dbReference type="ARBA" id="ARBA00013184"/>
    </source>
</evidence>
<dbReference type="GO" id="GO:0003682">
    <property type="term" value="F:chromatin binding"/>
    <property type="evidence" value="ECO:0007669"/>
    <property type="project" value="TreeGrafter"/>
</dbReference>
<dbReference type="PANTHER" id="PTHR10615:SF161">
    <property type="entry name" value="HISTONE ACETYLTRANSFERASE KAT7"/>
    <property type="match status" value="1"/>
</dbReference>
<keyword evidence="9" id="KW-0007">Acetylation</keyword>
<evidence type="ECO:0000313" key="15">
    <source>
        <dbReference type="EMBL" id="KAJ1964950.1"/>
    </source>
</evidence>
<keyword evidence="8" id="KW-0156">Chromatin regulator</keyword>
<dbReference type="InterPro" id="IPR036388">
    <property type="entry name" value="WH-like_DNA-bd_sf"/>
</dbReference>
<reference evidence="15" key="1">
    <citation type="submission" date="2022-07" db="EMBL/GenBank/DDBJ databases">
        <title>Phylogenomic reconstructions and comparative analyses of Kickxellomycotina fungi.</title>
        <authorList>
            <person name="Reynolds N.K."/>
            <person name="Stajich J.E."/>
            <person name="Barry K."/>
            <person name="Grigoriev I.V."/>
            <person name="Crous P."/>
            <person name="Smith M.E."/>
        </authorList>
    </citation>
    <scope>NUCLEOTIDE SEQUENCE</scope>
    <source>
        <strain evidence="15">RSA 1196</strain>
    </source>
</reference>
<evidence type="ECO:0000256" key="7">
    <source>
        <dbReference type="ARBA" id="ARBA00022833"/>
    </source>
</evidence>
<keyword evidence="5" id="KW-0479">Metal-binding</keyword>
<evidence type="ECO:0000256" key="10">
    <source>
        <dbReference type="ARBA" id="ARBA00023242"/>
    </source>
</evidence>
<evidence type="ECO:0000256" key="4">
    <source>
        <dbReference type="ARBA" id="ARBA00022679"/>
    </source>
</evidence>
<dbReference type="GO" id="GO:0004402">
    <property type="term" value="F:histone acetyltransferase activity"/>
    <property type="evidence" value="ECO:0007669"/>
    <property type="project" value="InterPro"/>
</dbReference>
<evidence type="ECO:0000256" key="8">
    <source>
        <dbReference type="ARBA" id="ARBA00022853"/>
    </source>
</evidence>
<keyword evidence="15" id="KW-0012">Acyltransferase</keyword>
<keyword evidence="10 12" id="KW-0539">Nucleus</keyword>
<dbReference type="EMBL" id="JANBPY010000646">
    <property type="protein sequence ID" value="KAJ1964950.1"/>
    <property type="molecule type" value="Genomic_DNA"/>
</dbReference>
<dbReference type="SUPFAM" id="SSF55729">
    <property type="entry name" value="Acyl-CoA N-acyltransferases (Nat)"/>
    <property type="match status" value="1"/>
</dbReference>
<evidence type="ECO:0000256" key="1">
    <source>
        <dbReference type="ARBA" id="ARBA00004123"/>
    </source>
</evidence>